<proteinExistence type="predicted"/>
<dbReference type="AlphaFoldDB" id="A0A8H6SC87"/>
<dbReference type="RefSeq" id="XP_037217108.1">
    <property type="nucleotide sequence ID" value="XM_037365696.1"/>
</dbReference>
<dbReference type="GeneID" id="59348212"/>
<keyword evidence="2" id="KW-1185">Reference proteome</keyword>
<accession>A0A8H6SC87</accession>
<dbReference type="Proteomes" id="UP000636479">
    <property type="component" value="Unassembled WGS sequence"/>
</dbReference>
<name>A0A8H6SC87_9AGAR</name>
<evidence type="ECO:0000313" key="1">
    <source>
        <dbReference type="EMBL" id="KAF7296749.1"/>
    </source>
</evidence>
<gene>
    <name evidence="1" type="ORF">MIND_00905500</name>
</gene>
<organism evidence="1 2">
    <name type="scientific">Mycena indigotica</name>
    <dbReference type="NCBI Taxonomy" id="2126181"/>
    <lineage>
        <taxon>Eukaryota</taxon>
        <taxon>Fungi</taxon>
        <taxon>Dikarya</taxon>
        <taxon>Basidiomycota</taxon>
        <taxon>Agaricomycotina</taxon>
        <taxon>Agaricomycetes</taxon>
        <taxon>Agaricomycetidae</taxon>
        <taxon>Agaricales</taxon>
        <taxon>Marasmiineae</taxon>
        <taxon>Mycenaceae</taxon>
        <taxon>Mycena</taxon>
    </lineage>
</organism>
<evidence type="ECO:0000313" key="2">
    <source>
        <dbReference type="Proteomes" id="UP000636479"/>
    </source>
</evidence>
<protein>
    <recommendedName>
        <fullName evidence="3">F-box domain-containing protein</fullName>
    </recommendedName>
</protein>
<sequence length="461" mass="51745">MVPPLPPELIALIIDNLHTVRTLKSCSLVADVFRQPAQRKLYRHFTVRIEYIKGAFDCSLDEELVAHLLASPHLARYVVSFTLSAIIRGGSWELEPITRRLATLFKHLSNVAALNISVDSLAWTRNSPLTGTPLITFTMAIERFIRDQAATRTLRQLGVSSFSKVPVAFITHILMACPTVAIRHLRPSLQLEYPDNNGFPLPMESTGNTRLCRLKAEIFDISHPEPPVHQLMIPHVKFLRTLVATGCSPMSWDPRLIASYLHDLCSAASATLVHLSIELPAQGQRDPPPPFRLPRLPHLQYLQIKFHMSSQQDDKPDAPSLTHPAGLLALLSLFLISDAFPVLSELCLRPDMFTGPGYDSSSHWDRLDFRSISMPPCHELDNIIVGLPVGVSTRCVPRFCHWFLGYVKETFPMDSPLHHQRFGMYAQALPAALPKATAQGLKIINYHAGAEWREEEVEFCE</sequence>
<dbReference type="EMBL" id="JACAZF010000008">
    <property type="protein sequence ID" value="KAF7296749.1"/>
    <property type="molecule type" value="Genomic_DNA"/>
</dbReference>
<comment type="caution">
    <text evidence="1">The sequence shown here is derived from an EMBL/GenBank/DDBJ whole genome shotgun (WGS) entry which is preliminary data.</text>
</comment>
<evidence type="ECO:0008006" key="3">
    <source>
        <dbReference type="Google" id="ProtNLM"/>
    </source>
</evidence>
<reference evidence="1" key="1">
    <citation type="submission" date="2020-05" db="EMBL/GenBank/DDBJ databases">
        <title>Mycena genomes resolve the evolution of fungal bioluminescence.</title>
        <authorList>
            <person name="Tsai I.J."/>
        </authorList>
    </citation>
    <scope>NUCLEOTIDE SEQUENCE</scope>
    <source>
        <strain evidence="1">171206Taipei</strain>
    </source>
</reference>